<feature type="domain" description="YdbS-like PH" evidence="2">
    <location>
        <begin position="60"/>
        <end position="135"/>
    </location>
</feature>
<evidence type="ECO:0000256" key="1">
    <source>
        <dbReference type="SAM" id="Phobius"/>
    </source>
</evidence>
<feature type="domain" description="YdbS-like PH" evidence="2">
    <location>
        <begin position="244"/>
        <end position="303"/>
    </location>
</feature>
<dbReference type="InterPro" id="IPR005182">
    <property type="entry name" value="YdbS-like_PH"/>
</dbReference>
<keyword evidence="4" id="KW-1185">Reference proteome</keyword>
<organism evidence="3 4">
    <name type="scientific">Desemzia incerta</name>
    <dbReference type="NCBI Taxonomy" id="82801"/>
    <lineage>
        <taxon>Bacteria</taxon>
        <taxon>Bacillati</taxon>
        <taxon>Bacillota</taxon>
        <taxon>Bacilli</taxon>
        <taxon>Lactobacillales</taxon>
        <taxon>Carnobacteriaceae</taxon>
        <taxon>Desemzia</taxon>
    </lineage>
</organism>
<dbReference type="Pfam" id="PF03703">
    <property type="entry name" value="bPH_2"/>
    <property type="match status" value="2"/>
</dbReference>
<feature type="transmembrane region" description="Helical" evidence="1">
    <location>
        <begin position="173"/>
        <end position="198"/>
    </location>
</feature>
<feature type="transmembrane region" description="Helical" evidence="1">
    <location>
        <begin position="359"/>
        <end position="392"/>
    </location>
</feature>
<feature type="transmembrane region" description="Helical" evidence="1">
    <location>
        <begin position="12"/>
        <end position="32"/>
    </location>
</feature>
<sequence>MSERKRFHPLAVFIYLFKGLKSWSFAVLLLVFNGELMTLFGLIALSAIVLLSLIQALWKYFSQTYQISSEKIILYRGVFRKRETDIPYERIQTIKQRQWFFFKPFGVIQLLIETAGGESTQAEASMPAVNIEVWEWIEKYRQGDQPESEIHSAGLEMQKESSSADYTVTNSQIVLFALTDLSIMATLIAVIIFISEFIPENWITTTTSMAESLLRAGWLASLSILFVSLVFVMLLSLLRTFIQYYNFQVNRTNQTLTIESGLFERKIQKIPVEKIQGLKIRQQPVRKLLGISTVELLLAGGQEAEGESGIVKKLYILPIISDHQLYETLSELLPEWNFTRPEIKFVSRKKLWYFWKWKLLFIPIAAGLAFLNYWLALAAVAVMFILLLNSWLEEQHQGYQIQTAHRICIQNIEWFSKVQTFVERQKVQSFSEQTTRWLFPKQIGHINLFIKTGDALEVIGLNFIDEIDVQKLKRFYRNKD</sequence>
<evidence type="ECO:0000313" key="4">
    <source>
        <dbReference type="Proteomes" id="UP000199136"/>
    </source>
</evidence>
<keyword evidence="1" id="KW-1133">Transmembrane helix</keyword>
<dbReference type="InterPro" id="IPR014529">
    <property type="entry name" value="UCP026631"/>
</dbReference>
<dbReference type="PIRSF" id="PIRSF026631">
    <property type="entry name" value="UCP026631"/>
    <property type="match status" value="1"/>
</dbReference>
<protein>
    <submittedName>
        <fullName evidence="3">Putative membrane protein</fullName>
    </submittedName>
</protein>
<evidence type="ECO:0000313" key="3">
    <source>
        <dbReference type="EMBL" id="SFQ38334.1"/>
    </source>
</evidence>
<dbReference type="PANTHER" id="PTHR34473:SF2">
    <property type="entry name" value="UPF0699 TRANSMEMBRANE PROTEIN YDBT"/>
    <property type="match status" value="1"/>
</dbReference>
<feature type="transmembrane region" description="Helical" evidence="1">
    <location>
        <begin position="218"/>
        <end position="238"/>
    </location>
</feature>
<name>A0A1I5Y2H0_9LACT</name>
<dbReference type="STRING" id="82801.SAMN04488506_1729"/>
<dbReference type="PANTHER" id="PTHR34473">
    <property type="entry name" value="UPF0699 TRANSMEMBRANE PROTEIN YDBS"/>
    <property type="match status" value="1"/>
</dbReference>
<accession>A0A1I5Y2H0</accession>
<reference evidence="3 4" key="1">
    <citation type="submission" date="2016-10" db="EMBL/GenBank/DDBJ databases">
        <authorList>
            <person name="de Groot N.N."/>
        </authorList>
    </citation>
    <scope>NUCLEOTIDE SEQUENCE [LARGE SCALE GENOMIC DNA]</scope>
    <source>
        <strain evidence="3 4">DSM 20581</strain>
    </source>
</reference>
<keyword evidence="1" id="KW-0472">Membrane</keyword>
<keyword evidence="1" id="KW-0812">Transmembrane</keyword>
<dbReference type="RefSeq" id="WP_092480765.1">
    <property type="nucleotide sequence ID" value="NZ_FOXW01000006.1"/>
</dbReference>
<dbReference type="Proteomes" id="UP000199136">
    <property type="component" value="Unassembled WGS sequence"/>
</dbReference>
<evidence type="ECO:0000259" key="2">
    <source>
        <dbReference type="Pfam" id="PF03703"/>
    </source>
</evidence>
<dbReference type="OrthoDB" id="2195155at2"/>
<proteinExistence type="predicted"/>
<feature type="transmembrane region" description="Helical" evidence="1">
    <location>
        <begin position="38"/>
        <end position="58"/>
    </location>
</feature>
<dbReference type="EMBL" id="FOXW01000006">
    <property type="protein sequence ID" value="SFQ38334.1"/>
    <property type="molecule type" value="Genomic_DNA"/>
</dbReference>
<gene>
    <name evidence="3" type="ORF">SAMN04488506_1729</name>
</gene>
<dbReference type="AlphaFoldDB" id="A0A1I5Y2H0"/>